<comment type="caution">
    <text evidence="1">The sequence shown here is derived from an EMBL/GenBank/DDBJ whole genome shotgun (WGS) entry which is preliminary data.</text>
</comment>
<evidence type="ECO:0000313" key="2">
    <source>
        <dbReference type="Proteomes" id="UP001363622"/>
    </source>
</evidence>
<protein>
    <submittedName>
        <fullName evidence="1">Uncharacterized protein</fullName>
    </submittedName>
</protein>
<evidence type="ECO:0000313" key="1">
    <source>
        <dbReference type="EMBL" id="KAK7520420.1"/>
    </source>
</evidence>
<dbReference type="EMBL" id="JBBPHU010000003">
    <property type="protein sequence ID" value="KAK7520420.1"/>
    <property type="molecule type" value="Genomic_DNA"/>
</dbReference>
<accession>A0ABR1KTH0</accession>
<dbReference type="Proteomes" id="UP001363622">
    <property type="component" value="Unassembled WGS sequence"/>
</dbReference>
<gene>
    <name evidence="1" type="ORF">IWZ03DRAFT_137819</name>
</gene>
<reference evidence="1 2" key="1">
    <citation type="submission" date="2024-04" db="EMBL/GenBank/DDBJ databases">
        <title>Phyllosticta paracitricarpa is synonymous to the EU quarantine fungus P. citricarpa based on phylogenomic analyses.</title>
        <authorList>
            <consortium name="Lawrence Berkeley National Laboratory"/>
            <person name="Van Ingen-Buijs V.A."/>
            <person name="Van Westerhoven A.C."/>
            <person name="Haridas S."/>
            <person name="Skiadas P."/>
            <person name="Martin F."/>
            <person name="Groenewald J.Z."/>
            <person name="Crous P.W."/>
            <person name="Seidl M.F."/>
        </authorList>
    </citation>
    <scope>NUCLEOTIDE SEQUENCE [LARGE SCALE GENOMIC DNA]</scope>
    <source>
        <strain evidence="1 2">CBS 123371</strain>
    </source>
</reference>
<name>A0ABR1KTH0_9PEZI</name>
<keyword evidence="2" id="KW-1185">Reference proteome</keyword>
<proteinExistence type="predicted"/>
<organism evidence="1 2">
    <name type="scientific">Phyllosticta citriasiana</name>
    <dbReference type="NCBI Taxonomy" id="595635"/>
    <lineage>
        <taxon>Eukaryota</taxon>
        <taxon>Fungi</taxon>
        <taxon>Dikarya</taxon>
        <taxon>Ascomycota</taxon>
        <taxon>Pezizomycotina</taxon>
        <taxon>Dothideomycetes</taxon>
        <taxon>Dothideomycetes incertae sedis</taxon>
        <taxon>Botryosphaeriales</taxon>
        <taxon>Phyllostictaceae</taxon>
        <taxon>Phyllosticta</taxon>
    </lineage>
</organism>
<sequence length="229" mass="25373">MNHEGESPFENWQFSQLHSLLLSVSTAKSPVMEHIDELGPRFLYQKTADIKGIMAKNKATRKLPPSETKMEVLAGQNLTVSLADSDVKLTIHHGGMGKPRIFGVGTSEMRAVTFKRSGGFSVLLPMHRSGDTFEFFKLLCEIRDQIYGITFQMSPSPPSYLDPGEDTTIRTKKFHLKRPVEPLCFLARLSKSVTGGGAISFATMSAATRKPTHFSNPWVSMASIRGQAR</sequence>